<evidence type="ECO:0008006" key="9">
    <source>
        <dbReference type="Google" id="ProtNLM"/>
    </source>
</evidence>
<dbReference type="InterPro" id="IPR001851">
    <property type="entry name" value="ABC_transp_permease"/>
</dbReference>
<feature type="transmembrane region" description="Helical" evidence="6">
    <location>
        <begin position="153"/>
        <end position="174"/>
    </location>
</feature>
<proteinExistence type="predicted"/>
<evidence type="ECO:0000256" key="2">
    <source>
        <dbReference type="ARBA" id="ARBA00022475"/>
    </source>
</evidence>
<dbReference type="PANTHER" id="PTHR30482:SF18">
    <property type="entry name" value="BRANCHED AMINO ACID TRANSPORT SYSTEM PERMEASE"/>
    <property type="match status" value="1"/>
</dbReference>
<feature type="transmembrane region" description="Helical" evidence="6">
    <location>
        <begin position="81"/>
        <end position="101"/>
    </location>
</feature>
<dbReference type="RefSeq" id="WP_081269254.1">
    <property type="nucleotide sequence ID" value="NZ_LVHG01000056.1"/>
</dbReference>
<evidence type="ECO:0000256" key="6">
    <source>
        <dbReference type="SAM" id="Phobius"/>
    </source>
</evidence>
<dbReference type="Pfam" id="PF02653">
    <property type="entry name" value="BPD_transp_2"/>
    <property type="match status" value="1"/>
</dbReference>
<gene>
    <name evidence="7" type="ORF">A3K87_21140</name>
</gene>
<evidence type="ECO:0000313" key="8">
    <source>
        <dbReference type="Proteomes" id="UP000077852"/>
    </source>
</evidence>
<keyword evidence="5 6" id="KW-0472">Membrane</keyword>
<keyword evidence="4 6" id="KW-1133">Transmembrane helix</keyword>
<dbReference type="AlphaFoldDB" id="A0AA91DLE6"/>
<dbReference type="PANTHER" id="PTHR30482">
    <property type="entry name" value="HIGH-AFFINITY BRANCHED-CHAIN AMINO ACID TRANSPORT SYSTEM PERMEASE"/>
    <property type="match status" value="1"/>
</dbReference>
<feature type="transmembrane region" description="Helical" evidence="6">
    <location>
        <begin position="241"/>
        <end position="266"/>
    </location>
</feature>
<feature type="transmembrane region" description="Helical" evidence="6">
    <location>
        <begin position="31"/>
        <end position="50"/>
    </location>
</feature>
<evidence type="ECO:0000256" key="1">
    <source>
        <dbReference type="ARBA" id="ARBA00004651"/>
    </source>
</evidence>
<evidence type="ECO:0000256" key="4">
    <source>
        <dbReference type="ARBA" id="ARBA00022989"/>
    </source>
</evidence>
<feature type="transmembrane region" description="Helical" evidence="6">
    <location>
        <begin position="278"/>
        <end position="300"/>
    </location>
</feature>
<keyword evidence="2" id="KW-1003">Cell membrane</keyword>
<accession>A0AA91DLE6</accession>
<dbReference type="CDD" id="cd06581">
    <property type="entry name" value="TM_PBP1_LivM_like"/>
    <property type="match status" value="1"/>
</dbReference>
<name>A0AA91DLE6_VARPD</name>
<feature type="transmembrane region" description="Helical" evidence="6">
    <location>
        <begin position="206"/>
        <end position="229"/>
    </location>
</feature>
<comment type="caution">
    <text evidence="7">The sequence shown here is derived from an EMBL/GenBank/DDBJ whole genome shotgun (WGS) entry which is preliminary data.</text>
</comment>
<evidence type="ECO:0000256" key="5">
    <source>
        <dbReference type="ARBA" id="ARBA00023136"/>
    </source>
</evidence>
<dbReference type="GO" id="GO:0005886">
    <property type="term" value="C:plasma membrane"/>
    <property type="evidence" value="ECO:0007669"/>
    <property type="project" value="UniProtKB-SubCell"/>
</dbReference>
<protein>
    <recommendedName>
        <fullName evidence="9">Branched-chain amino acid ABC transporter permease</fullName>
    </recommendedName>
</protein>
<evidence type="ECO:0000313" key="7">
    <source>
        <dbReference type="EMBL" id="OAK61434.1"/>
    </source>
</evidence>
<sequence>MKKQFVIPAIVVLLALVLASGNAYLINLCVVAAMTTLPAVGLSLLMGYTGQISLGHAAFVGLGAYASALLCKSLGLNPWLAIPLATALSAFAAWCIGWLVFRLRGHHLAMATLAFGIIIHVAMVEWRGLTGGQDGLADVPSLQVLGFDLRSDAAMFCFAWAACLLAIVLAGNLVRSPFGFAMRTVAENEAVAGSIGIASASLKRKVMALGGAYAGFGGALYAHWLGYISPGPFDVGYSVRLLLIVALGGFSGLWSVVFGVFFVVITSEALKPFGRFDVVIYGVLLVFVMVRCPQGLLAGLHQLFDRLSGGARRRAGSDA</sequence>
<comment type="subcellular location">
    <subcellularLocation>
        <location evidence="1">Cell membrane</location>
        <topology evidence="1">Multi-pass membrane protein</topology>
    </subcellularLocation>
</comment>
<dbReference type="GO" id="GO:0015658">
    <property type="term" value="F:branched-chain amino acid transmembrane transporter activity"/>
    <property type="evidence" value="ECO:0007669"/>
    <property type="project" value="InterPro"/>
</dbReference>
<reference evidence="7 8" key="1">
    <citation type="submission" date="2016-03" db="EMBL/GenBank/DDBJ databases">
        <title>Genome sequence of Variovorax paradoxus KB5.</title>
        <authorList>
            <person name="Jeong H."/>
            <person name="Hong C.E."/>
            <person name="Jo S.H."/>
            <person name="Park J.M."/>
        </authorList>
    </citation>
    <scope>NUCLEOTIDE SEQUENCE [LARGE SCALE GENOMIC DNA]</scope>
    <source>
        <strain evidence="7 8">KB5</strain>
    </source>
</reference>
<feature type="transmembrane region" description="Helical" evidence="6">
    <location>
        <begin position="108"/>
        <end position="126"/>
    </location>
</feature>
<feature type="transmembrane region" description="Helical" evidence="6">
    <location>
        <begin position="57"/>
        <end position="75"/>
    </location>
</feature>
<organism evidence="7 8">
    <name type="scientific">Variovorax paradoxus</name>
    <dbReference type="NCBI Taxonomy" id="34073"/>
    <lineage>
        <taxon>Bacteria</taxon>
        <taxon>Pseudomonadati</taxon>
        <taxon>Pseudomonadota</taxon>
        <taxon>Betaproteobacteria</taxon>
        <taxon>Burkholderiales</taxon>
        <taxon>Comamonadaceae</taxon>
        <taxon>Variovorax</taxon>
    </lineage>
</organism>
<dbReference type="InterPro" id="IPR043428">
    <property type="entry name" value="LivM-like"/>
</dbReference>
<dbReference type="EMBL" id="LVHG01000056">
    <property type="protein sequence ID" value="OAK61434.1"/>
    <property type="molecule type" value="Genomic_DNA"/>
</dbReference>
<dbReference type="Proteomes" id="UP000077852">
    <property type="component" value="Unassembled WGS sequence"/>
</dbReference>
<evidence type="ECO:0000256" key="3">
    <source>
        <dbReference type="ARBA" id="ARBA00022692"/>
    </source>
</evidence>
<keyword evidence="3 6" id="KW-0812">Transmembrane</keyword>